<keyword evidence="1" id="KW-1133">Transmembrane helix</keyword>
<protein>
    <submittedName>
        <fullName evidence="2">TIGR04086 family membrane protein</fullName>
    </submittedName>
</protein>
<accession>A0A226BWQ3</accession>
<evidence type="ECO:0000313" key="2">
    <source>
        <dbReference type="EMBL" id="OWZ83443.1"/>
    </source>
</evidence>
<dbReference type="InterPro" id="IPR023804">
    <property type="entry name" value="DUF3792_TM"/>
</dbReference>
<dbReference type="Proteomes" id="UP000214588">
    <property type="component" value="Unassembled WGS sequence"/>
</dbReference>
<feature type="transmembrane region" description="Helical" evidence="1">
    <location>
        <begin position="59"/>
        <end position="78"/>
    </location>
</feature>
<comment type="caution">
    <text evidence="2">The sequence shown here is derived from an EMBL/GenBank/DDBJ whole genome shotgun (WGS) entry which is preliminary data.</text>
</comment>
<dbReference type="AlphaFoldDB" id="A0A226BWQ3"/>
<evidence type="ECO:0000256" key="1">
    <source>
        <dbReference type="SAM" id="Phobius"/>
    </source>
</evidence>
<evidence type="ECO:0000313" key="3">
    <source>
        <dbReference type="Proteomes" id="UP000214588"/>
    </source>
</evidence>
<name>A0A226BWQ3_9FIRM</name>
<dbReference type="NCBIfam" id="TIGR04086">
    <property type="entry name" value="TIGR04086_membr"/>
    <property type="match status" value="1"/>
</dbReference>
<keyword evidence="1" id="KW-0472">Membrane</keyword>
<feature type="transmembrane region" description="Helical" evidence="1">
    <location>
        <begin position="112"/>
        <end position="135"/>
    </location>
</feature>
<reference evidence="2 3" key="1">
    <citation type="submission" date="2017-06" db="EMBL/GenBank/DDBJ databases">
        <title>Draft Genome Sequence of Natranaerobius trueperi halophilic, alkalithermophilic bacteria from soda lakes.</title>
        <authorList>
            <person name="Zhao B."/>
        </authorList>
    </citation>
    <scope>NUCLEOTIDE SEQUENCE [LARGE SCALE GENOMIC DNA]</scope>
    <source>
        <strain evidence="2 3">DSM 18760</strain>
    </source>
</reference>
<keyword evidence="3" id="KW-1185">Reference proteome</keyword>
<feature type="transmembrane region" description="Helical" evidence="1">
    <location>
        <begin position="85"/>
        <end position="106"/>
    </location>
</feature>
<sequence>MEVMGLTKSAKTNASFIGDSRLTSILLGVVLAYCISLVVFVFSSLLFTLTPLTEAIMPYITYITTVISIFIGGIYTAGKIGYKGWLNGGICGLIYLIGLFILSLLLNVNVVFGLQLLSRIVLSFLIGAIGGILGINM</sequence>
<gene>
    <name evidence="2" type="ORF">CDO51_08625</name>
</gene>
<organism evidence="2 3">
    <name type="scientific">Natranaerobius trueperi</name>
    <dbReference type="NCBI Taxonomy" id="759412"/>
    <lineage>
        <taxon>Bacteria</taxon>
        <taxon>Bacillati</taxon>
        <taxon>Bacillota</taxon>
        <taxon>Clostridia</taxon>
        <taxon>Natranaerobiales</taxon>
        <taxon>Natranaerobiaceae</taxon>
        <taxon>Natranaerobius</taxon>
    </lineage>
</organism>
<proteinExistence type="predicted"/>
<feature type="transmembrane region" description="Helical" evidence="1">
    <location>
        <begin position="25"/>
        <end position="47"/>
    </location>
</feature>
<keyword evidence="1" id="KW-0812">Transmembrane</keyword>
<dbReference type="Pfam" id="PF12670">
    <property type="entry name" value="DUF3792"/>
    <property type="match status" value="1"/>
</dbReference>
<dbReference type="EMBL" id="NIQC01000018">
    <property type="protein sequence ID" value="OWZ83443.1"/>
    <property type="molecule type" value="Genomic_DNA"/>
</dbReference>